<feature type="domain" description="Aminoglycoside phosphotransferase" evidence="1">
    <location>
        <begin position="39"/>
        <end position="260"/>
    </location>
</feature>
<sequence>MATGPFWPDCDMTLTPTSPPEALVAAASAHPGVSEAGEWQGLSGGRTNLLWQVGTGPDSIVVKLYRADGATPLFPNDPAAEFVALTALAPDRLAPEPLAQLSGTFGHAVIYRFLEGTAAVPDPAGLARLLSRVHERPLIASLRTVPSGTQQLLRQSDALAALVPDALPRRFADLRQHLDRSEPVVSPDPKFLHADPVGANVVATRHGPALIDWQCPGTGDPCEDLAIVVSPSMRLAYPGGLRDEDIPAFLDAYPDPDVTRRYRKLAPVYHMRMAAYALWCDATGRGGGHAAVTLELDAAEAALSPIRTG</sequence>
<dbReference type="Proteomes" id="UP000612855">
    <property type="component" value="Unassembled WGS sequence"/>
</dbReference>
<organism evidence="2 3">
    <name type="scientific">Primorskyibacter flagellatus</name>
    <dbReference type="NCBI Taxonomy" id="1387277"/>
    <lineage>
        <taxon>Bacteria</taxon>
        <taxon>Pseudomonadati</taxon>
        <taxon>Pseudomonadota</taxon>
        <taxon>Alphaproteobacteria</taxon>
        <taxon>Rhodobacterales</taxon>
        <taxon>Roseobacteraceae</taxon>
        <taxon>Primorskyibacter</taxon>
    </lineage>
</organism>
<dbReference type="Gene3D" id="3.90.1200.10">
    <property type="match status" value="1"/>
</dbReference>
<dbReference type="AlphaFoldDB" id="A0A917EKG3"/>
<protein>
    <recommendedName>
        <fullName evidence="1">Aminoglycoside phosphotransferase domain-containing protein</fullName>
    </recommendedName>
</protein>
<proteinExistence type="predicted"/>
<evidence type="ECO:0000313" key="2">
    <source>
        <dbReference type="EMBL" id="GGE47571.1"/>
    </source>
</evidence>
<keyword evidence="3" id="KW-1185">Reference proteome</keyword>
<dbReference type="InterPro" id="IPR011009">
    <property type="entry name" value="Kinase-like_dom_sf"/>
</dbReference>
<gene>
    <name evidence="2" type="ORF">GCM10011360_38460</name>
</gene>
<dbReference type="EMBL" id="BMFJ01000002">
    <property type="protein sequence ID" value="GGE47571.1"/>
    <property type="molecule type" value="Genomic_DNA"/>
</dbReference>
<comment type="caution">
    <text evidence="2">The sequence shown here is derived from an EMBL/GenBank/DDBJ whole genome shotgun (WGS) entry which is preliminary data.</text>
</comment>
<dbReference type="SUPFAM" id="SSF56112">
    <property type="entry name" value="Protein kinase-like (PK-like)"/>
    <property type="match status" value="1"/>
</dbReference>
<dbReference type="Pfam" id="PF01636">
    <property type="entry name" value="APH"/>
    <property type="match status" value="1"/>
</dbReference>
<reference evidence="3" key="1">
    <citation type="journal article" date="2019" name="Int. J. Syst. Evol. Microbiol.">
        <title>The Global Catalogue of Microorganisms (GCM) 10K type strain sequencing project: providing services to taxonomists for standard genome sequencing and annotation.</title>
        <authorList>
            <consortium name="The Broad Institute Genomics Platform"/>
            <consortium name="The Broad Institute Genome Sequencing Center for Infectious Disease"/>
            <person name="Wu L."/>
            <person name="Ma J."/>
        </authorList>
    </citation>
    <scope>NUCLEOTIDE SEQUENCE [LARGE SCALE GENOMIC DNA]</scope>
    <source>
        <strain evidence="3">CGMCC 1.12664</strain>
    </source>
</reference>
<accession>A0A917EKG3</accession>
<dbReference type="InterPro" id="IPR002575">
    <property type="entry name" value="Aminoglycoside_PTrfase"/>
</dbReference>
<evidence type="ECO:0000259" key="1">
    <source>
        <dbReference type="Pfam" id="PF01636"/>
    </source>
</evidence>
<name>A0A917EKG3_9RHOB</name>
<evidence type="ECO:0000313" key="3">
    <source>
        <dbReference type="Proteomes" id="UP000612855"/>
    </source>
</evidence>